<evidence type="ECO:0000256" key="2">
    <source>
        <dbReference type="PIRSR" id="PIRSR601310-3"/>
    </source>
</evidence>
<name>A0A1M5GEH3_STRHI</name>
<dbReference type="GO" id="GO:0016787">
    <property type="term" value="F:hydrolase activity"/>
    <property type="evidence" value="ECO:0007669"/>
    <property type="project" value="UniProtKB-KW"/>
</dbReference>
<dbReference type="PANTHER" id="PTHR46648:SF1">
    <property type="entry name" value="ADENOSINE 5'-MONOPHOSPHORAMIDASE HNT1"/>
    <property type="match status" value="1"/>
</dbReference>
<protein>
    <submittedName>
        <fullName evidence="5">Diadenosine tetraphosphate (Ap4A) hydrolase</fullName>
    </submittedName>
</protein>
<gene>
    <name evidence="5" type="ORF">SAMN05444320_10688</name>
</gene>
<dbReference type="PANTHER" id="PTHR46648">
    <property type="entry name" value="HIT FAMILY PROTEIN 1"/>
    <property type="match status" value="1"/>
</dbReference>
<feature type="short sequence motif" description="Histidine triad motif" evidence="2 3">
    <location>
        <begin position="109"/>
        <end position="113"/>
    </location>
</feature>
<dbReference type="EMBL" id="FQVN01000006">
    <property type="protein sequence ID" value="SHG02145.1"/>
    <property type="molecule type" value="Genomic_DNA"/>
</dbReference>
<evidence type="ECO:0000313" key="5">
    <source>
        <dbReference type="EMBL" id="SHG02145.1"/>
    </source>
</evidence>
<dbReference type="PRINTS" id="PR00332">
    <property type="entry name" value="HISTRIAD"/>
</dbReference>
<dbReference type="RefSeq" id="WP_073485183.1">
    <property type="nucleotide sequence ID" value="NZ_FQVN01000006.1"/>
</dbReference>
<evidence type="ECO:0000256" key="1">
    <source>
        <dbReference type="PIRSR" id="PIRSR601310-1"/>
    </source>
</evidence>
<dbReference type="Proteomes" id="UP000184501">
    <property type="component" value="Unassembled WGS sequence"/>
</dbReference>
<dbReference type="Pfam" id="PF01230">
    <property type="entry name" value="HIT"/>
    <property type="match status" value="1"/>
</dbReference>
<dbReference type="InterPro" id="IPR036265">
    <property type="entry name" value="HIT-like_sf"/>
</dbReference>
<dbReference type="InterPro" id="IPR001310">
    <property type="entry name" value="Histidine_triad_HIT"/>
</dbReference>
<accession>A0A1M5GEH3</accession>
<dbReference type="GO" id="GO:0009117">
    <property type="term" value="P:nucleotide metabolic process"/>
    <property type="evidence" value="ECO:0007669"/>
    <property type="project" value="TreeGrafter"/>
</dbReference>
<feature type="domain" description="HIT" evidence="4">
    <location>
        <begin position="16"/>
        <end position="124"/>
    </location>
</feature>
<dbReference type="InterPro" id="IPR011146">
    <property type="entry name" value="HIT-like"/>
</dbReference>
<evidence type="ECO:0000259" key="4">
    <source>
        <dbReference type="PROSITE" id="PS51084"/>
    </source>
</evidence>
<dbReference type="Gene3D" id="3.30.428.10">
    <property type="entry name" value="HIT-like"/>
    <property type="match status" value="1"/>
</dbReference>
<sequence>MSGRIDLPATVNGECVFCAIAHGRAEASVVHDDGELLGIADLRPVTTGHLLVIPRAHAVGLADLPPDVGGRMFQVGQRLAAALRRSGVRCAGVNLFLADGVAAGQEIFHAHLHVIPRHPGDGFRLSADWRVRPRAELDELAATVRAALNG</sequence>
<organism evidence="5 6">
    <name type="scientific">Streptoalloteichus hindustanus</name>
    <dbReference type="NCBI Taxonomy" id="2017"/>
    <lineage>
        <taxon>Bacteria</taxon>
        <taxon>Bacillati</taxon>
        <taxon>Actinomycetota</taxon>
        <taxon>Actinomycetes</taxon>
        <taxon>Pseudonocardiales</taxon>
        <taxon>Pseudonocardiaceae</taxon>
        <taxon>Streptoalloteichus</taxon>
    </lineage>
</organism>
<dbReference type="AlphaFoldDB" id="A0A1M5GEH3"/>
<dbReference type="STRING" id="2017.SAMN05444320_10688"/>
<feature type="active site" description="Tele-AMP-histidine intermediate" evidence="1">
    <location>
        <position position="111"/>
    </location>
</feature>
<dbReference type="SUPFAM" id="SSF54197">
    <property type="entry name" value="HIT-like"/>
    <property type="match status" value="1"/>
</dbReference>
<dbReference type="OrthoDB" id="9784774at2"/>
<proteinExistence type="predicted"/>
<keyword evidence="5" id="KW-0378">Hydrolase</keyword>
<keyword evidence="6" id="KW-1185">Reference proteome</keyword>
<evidence type="ECO:0000256" key="3">
    <source>
        <dbReference type="PROSITE-ProRule" id="PRU00464"/>
    </source>
</evidence>
<dbReference type="PROSITE" id="PS51084">
    <property type="entry name" value="HIT_2"/>
    <property type="match status" value="1"/>
</dbReference>
<reference evidence="5 6" key="1">
    <citation type="submission" date="2016-11" db="EMBL/GenBank/DDBJ databases">
        <authorList>
            <person name="Jaros S."/>
            <person name="Januszkiewicz K."/>
            <person name="Wedrychowicz H."/>
        </authorList>
    </citation>
    <scope>NUCLEOTIDE SEQUENCE [LARGE SCALE GENOMIC DNA]</scope>
    <source>
        <strain evidence="5 6">DSM 44523</strain>
    </source>
</reference>
<evidence type="ECO:0000313" key="6">
    <source>
        <dbReference type="Proteomes" id="UP000184501"/>
    </source>
</evidence>